<gene>
    <name evidence="1" type="ORF">AS026_13915</name>
</gene>
<name>A0A120FI69_9HYPH</name>
<evidence type="ECO:0000313" key="2">
    <source>
        <dbReference type="Proteomes" id="UP000068164"/>
    </source>
</evidence>
<dbReference type="OrthoDB" id="3078657at2"/>
<dbReference type="RefSeq" id="WP_062372473.1">
    <property type="nucleotide sequence ID" value="NZ_LNCD01000105.1"/>
</dbReference>
<reference evidence="1 2" key="1">
    <citation type="submission" date="2015-11" db="EMBL/GenBank/DDBJ databases">
        <title>Draft Genome Sequence of the Strain BR 10423 (Rhizobium sp.) isolated from nodules of Mimosa pudica.</title>
        <authorList>
            <person name="Barauna A.C."/>
            <person name="Zilli J.E."/>
            <person name="Simoes-Araujo J.L."/>
            <person name="Reis V.M."/>
            <person name="James E.K."/>
            <person name="Reis F.B.Jr."/>
            <person name="Rouws L.F."/>
            <person name="Passos S.R."/>
            <person name="Gois S.R."/>
        </authorList>
    </citation>
    <scope>NUCLEOTIDE SEQUENCE [LARGE SCALE GENOMIC DNA]</scope>
    <source>
        <strain evidence="1 2">BR10423</strain>
    </source>
</reference>
<proteinExistence type="predicted"/>
<evidence type="ECO:0000313" key="1">
    <source>
        <dbReference type="EMBL" id="KWV47061.1"/>
    </source>
</evidence>
<keyword evidence="2" id="KW-1185">Reference proteome</keyword>
<dbReference type="Proteomes" id="UP000068164">
    <property type="component" value="Unassembled WGS sequence"/>
</dbReference>
<dbReference type="EMBL" id="LNCD01000105">
    <property type="protein sequence ID" value="KWV47061.1"/>
    <property type="molecule type" value="Genomic_DNA"/>
</dbReference>
<dbReference type="AlphaFoldDB" id="A0A120FI69"/>
<organism evidence="1 2">
    <name type="scientific">Rhizobium altiplani</name>
    <dbReference type="NCBI Taxonomy" id="1864509"/>
    <lineage>
        <taxon>Bacteria</taxon>
        <taxon>Pseudomonadati</taxon>
        <taxon>Pseudomonadota</taxon>
        <taxon>Alphaproteobacteria</taxon>
        <taxon>Hyphomicrobiales</taxon>
        <taxon>Rhizobiaceae</taxon>
        <taxon>Rhizobium/Agrobacterium group</taxon>
        <taxon>Rhizobium</taxon>
    </lineage>
</organism>
<comment type="caution">
    <text evidence="1">The sequence shown here is derived from an EMBL/GenBank/DDBJ whole genome shotgun (WGS) entry which is preliminary data.</text>
</comment>
<protein>
    <submittedName>
        <fullName evidence="1">Uncharacterized protein</fullName>
    </submittedName>
</protein>
<sequence>MEDDIWNRAFFDDGEWVSWSDVEEQLQFQEWRAKYPNAIRSLIPYFQDLLSLAESYHFETGRHLNVYGDIGELFGAITYGIKLNKNYAQGADGRLGNDHIEIKTITPFKTKDEVIVKVSGNFSKLLVVKINADFEVSSRMVDRSKLPKTAKPFLKIRWADLLMSGSAEIVNK</sequence>
<accession>A0A120FI69</accession>